<feature type="transmembrane region" description="Helical" evidence="2">
    <location>
        <begin position="54"/>
        <end position="75"/>
    </location>
</feature>
<protein>
    <submittedName>
        <fullName evidence="3">Uncharacterized protein</fullName>
    </submittedName>
</protein>
<keyword evidence="2" id="KW-0472">Membrane</keyword>
<dbReference type="RefSeq" id="WP_387722759.1">
    <property type="nucleotide sequence ID" value="NZ_JBIAPI010000009.1"/>
</dbReference>
<gene>
    <name evidence="3" type="ORF">ACFYV7_29820</name>
</gene>
<evidence type="ECO:0000256" key="1">
    <source>
        <dbReference type="SAM" id="MobiDB-lite"/>
    </source>
</evidence>
<organism evidence="3 4">
    <name type="scientific">Nocardia suismassiliense</name>
    <dbReference type="NCBI Taxonomy" id="2077092"/>
    <lineage>
        <taxon>Bacteria</taxon>
        <taxon>Bacillati</taxon>
        <taxon>Actinomycetota</taxon>
        <taxon>Actinomycetes</taxon>
        <taxon>Mycobacteriales</taxon>
        <taxon>Nocardiaceae</taxon>
        <taxon>Nocardia</taxon>
    </lineage>
</organism>
<keyword evidence="2" id="KW-1133">Transmembrane helix</keyword>
<proteinExistence type="predicted"/>
<evidence type="ECO:0000313" key="4">
    <source>
        <dbReference type="Proteomes" id="UP001601948"/>
    </source>
</evidence>
<feature type="transmembrane region" description="Helical" evidence="2">
    <location>
        <begin position="87"/>
        <end position="106"/>
    </location>
</feature>
<evidence type="ECO:0000313" key="3">
    <source>
        <dbReference type="EMBL" id="MFF3227028.1"/>
    </source>
</evidence>
<dbReference type="Proteomes" id="UP001601948">
    <property type="component" value="Unassembled WGS sequence"/>
</dbReference>
<feature type="region of interest" description="Disordered" evidence="1">
    <location>
        <begin position="404"/>
        <end position="427"/>
    </location>
</feature>
<keyword evidence="2" id="KW-0812">Transmembrane</keyword>
<reference evidence="3 4" key="1">
    <citation type="submission" date="2024-10" db="EMBL/GenBank/DDBJ databases">
        <title>The Natural Products Discovery Center: Release of the First 8490 Sequenced Strains for Exploring Actinobacteria Biosynthetic Diversity.</title>
        <authorList>
            <person name="Kalkreuter E."/>
            <person name="Kautsar S.A."/>
            <person name="Yang D."/>
            <person name="Bader C.D."/>
            <person name="Teijaro C.N."/>
            <person name="Fluegel L."/>
            <person name="Davis C.M."/>
            <person name="Simpson J.R."/>
            <person name="Lauterbach L."/>
            <person name="Steele A.D."/>
            <person name="Gui C."/>
            <person name="Meng S."/>
            <person name="Li G."/>
            <person name="Viehrig K."/>
            <person name="Ye F."/>
            <person name="Su P."/>
            <person name="Kiefer A.F."/>
            <person name="Nichols A."/>
            <person name="Cepeda A.J."/>
            <person name="Yan W."/>
            <person name="Fan B."/>
            <person name="Jiang Y."/>
            <person name="Adhikari A."/>
            <person name="Zheng C.-J."/>
            <person name="Schuster L."/>
            <person name="Cowan T.M."/>
            <person name="Smanski M.J."/>
            <person name="Chevrette M.G."/>
            <person name="De Carvalho L.P.S."/>
            <person name="Shen B."/>
        </authorList>
    </citation>
    <scope>NUCLEOTIDE SEQUENCE [LARGE SCALE GENOMIC DNA]</scope>
    <source>
        <strain evidence="3 4">NPDC003040</strain>
    </source>
</reference>
<sequence length="427" mass="47227">MFTLKSWQRDGGFRAAWIVYSVAAAIGVLVPLWVMLGDGCYYLECRKTVAPLSFSLGVIVVGVGITLVVAAVLLYRGGRRGRPRFKWAVIAVVGVFASSCSGWKLMTVNPWDDRPALTREARDIASALGRMPGVQQVSTEIDGMFSAVVVLSEKASNEQAKAVVGAFRDRTSAAPDFDRWEAEIEVRRGVSESSFTAGKAGFGAAPERVGRWFALTEAFPEDAVKWTYHTWSHYSYGSSDQFKRMDAGVGEISLKLVHANDFNAVTETYRRLMREFLELAGARWEIGPSAAGSGALSVANRYPSDLEFSVWHRLNEDQTVPHNVRMATTANLTTYSKRPRVTEQLQSQDLDDVKLLAEKHLPIVAELGSPDVDYLVTTDPRDYLNLEGSKSSCIDRSLTMTVTNRTSRTNHPPGPAERPFTVRYQPC</sequence>
<accession>A0ABW6R2K4</accession>
<feature type="transmembrane region" description="Helical" evidence="2">
    <location>
        <begin position="12"/>
        <end position="34"/>
    </location>
</feature>
<name>A0ABW6R2K4_9NOCA</name>
<comment type="caution">
    <text evidence="3">The sequence shown here is derived from an EMBL/GenBank/DDBJ whole genome shotgun (WGS) entry which is preliminary data.</text>
</comment>
<evidence type="ECO:0000256" key="2">
    <source>
        <dbReference type="SAM" id="Phobius"/>
    </source>
</evidence>
<keyword evidence="4" id="KW-1185">Reference proteome</keyword>
<dbReference type="EMBL" id="JBIAPI010000009">
    <property type="protein sequence ID" value="MFF3227028.1"/>
    <property type="molecule type" value="Genomic_DNA"/>
</dbReference>